<proteinExistence type="predicted"/>
<evidence type="ECO:0000256" key="1">
    <source>
        <dbReference type="SAM" id="Phobius"/>
    </source>
</evidence>
<sequence length="127" mass="14982">MKIPYQKKRDYLSLVVAISWGLYALGMLSDGEHNWKDYVSILSVIYFLNFFFEKRTYYLRFKEGVVTTRKFFGKKIHTSEIKEAIKTNNNYILKAGMAEIIIDAKVIDEDSLKNLNTKLKELNLEWD</sequence>
<reference evidence="2" key="2">
    <citation type="submission" date="2021-10" db="EMBL/GenBank/DDBJ databases">
        <title>Genome of Winogradskyella sp. E313.</title>
        <authorList>
            <person name="Zhou Y."/>
        </authorList>
    </citation>
    <scope>NUCLEOTIDE SEQUENCE</scope>
    <source>
        <strain evidence="2">E313</strain>
    </source>
</reference>
<keyword evidence="1" id="KW-0472">Membrane</keyword>
<evidence type="ECO:0008006" key="4">
    <source>
        <dbReference type="Google" id="ProtNLM"/>
    </source>
</evidence>
<keyword evidence="1" id="KW-1133">Transmembrane helix</keyword>
<feature type="transmembrane region" description="Helical" evidence="1">
    <location>
        <begin position="35"/>
        <end position="52"/>
    </location>
</feature>
<name>A0ABS8EJ51_9FLAO</name>
<dbReference type="RefSeq" id="WP_227475616.1">
    <property type="nucleotide sequence ID" value="NZ_JAFMPT010000001.1"/>
</dbReference>
<evidence type="ECO:0000313" key="3">
    <source>
        <dbReference type="Proteomes" id="UP000778797"/>
    </source>
</evidence>
<organism evidence="2 3">
    <name type="scientific">Winogradskyella immobilis</name>
    <dbReference type="NCBI Taxonomy" id="2816852"/>
    <lineage>
        <taxon>Bacteria</taxon>
        <taxon>Pseudomonadati</taxon>
        <taxon>Bacteroidota</taxon>
        <taxon>Flavobacteriia</taxon>
        <taxon>Flavobacteriales</taxon>
        <taxon>Flavobacteriaceae</taxon>
        <taxon>Winogradskyella</taxon>
    </lineage>
</organism>
<feature type="transmembrane region" description="Helical" evidence="1">
    <location>
        <begin position="12"/>
        <end position="29"/>
    </location>
</feature>
<dbReference type="EMBL" id="JAFMPT010000001">
    <property type="protein sequence ID" value="MCC1483193.1"/>
    <property type="molecule type" value="Genomic_DNA"/>
</dbReference>
<dbReference type="Proteomes" id="UP000778797">
    <property type="component" value="Unassembled WGS sequence"/>
</dbReference>
<keyword evidence="1" id="KW-0812">Transmembrane</keyword>
<keyword evidence="3" id="KW-1185">Reference proteome</keyword>
<evidence type="ECO:0000313" key="2">
    <source>
        <dbReference type="EMBL" id="MCC1483193.1"/>
    </source>
</evidence>
<protein>
    <recommendedName>
        <fullName evidence="4">PH (Pleckstrin Homology) domain-containing protein</fullName>
    </recommendedName>
</protein>
<accession>A0ABS8EJ51</accession>
<reference evidence="2" key="1">
    <citation type="submission" date="2021-03" db="EMBL/GenBank/DDBJ databases">
        <authorList>
            <person name="Ping X."/>
        </authorList>
    </citation>
    <scope>NUCLEOTIDE SEQUENCE</scope>
    <source>
        <strain evidence="2">E313</strain>
    </source>
</reference>
<gene>
    <name evidence="2" type="ORF">J1C55_01205</name>
</gene>
<comment type="caution">
    <text evidence="2">The sequence shown here is derived from an EMBL/GenBank/DDBJ whole genome shotgun (WGS) entry which is preliminary data.</text>
</comment>